<dbReference type="AlphaFoldDB" id="F3ZSS1"/>
<dbReference type="STRING" id="679937.Bcop_0729"/>
<evidence type="ECO:0008006" key="3">
    <source>
        <dbReference type="Google" id="ProtNLM"/>
    </source>
</evidence>
<accession>F3ZSS1</accession>
<name>F3ZSS1_9BACE</name>
<dbReference type="Pfam" id="PF08713">
    <property type="entry name" value="DNA_alkylation"/>
    <property type="match status" value="1"/>
</dbReference>
<dbReference type="InterPro" id="IPR016024">
    <property type="entry name" value="ARM-type_fold"/>
</dbReference>
<dbReference type="SUPFAM" id="SSF48371">
    <property type="entry name" value="ARM repeat"/>
    <property type="match status" value="1"/>
</dbReference>
<gene>
    <name evidence="1" type="ORF">Bcop_0729</name>
</gene>
<proteinExistence type="predicted"/>
<organism evidence="1 2">
    <name type="scientific">Bacteroides coprosuis DSM 18011</name>
    <dbReference type="NCBI Taxonomy" id="679937"/>
    <lineage>
        <taxon>Bacteria</taxon>
        <taxon>Pseudomonadati</taxon>
        <taxon>Bacteroidota</taxon>
        <taxon>Bacteroidia</taxon>
        <taxon>Bacteroidales</taxon>
        <taxon>Bacteroidaceae</taxon>
        <taxon>Bacteroides</taxon>
    </lineage>
</organism>
<reference evidence="1 2" key="1">
    <citation type="journal article" date="2011" name="Stand. Genomic Sci.">
        <title>Non-contiguous finished genome sequence of Bacteroides coprosuis type strain (PC139).</title>
        <authorList>
            <person name="Land M."/>
            <person name="Held B."/>
            <person name="Gronow S."/>
            <person name="Abt B."/>
            <person name="Lucas S."/>
            <person name="Del Rio T.G."/>
            <person name="Nolan M."/>
            <person name="Tice H."/>
            <person name="Cheng J.F."/>
            <person name="Pitluck S."/>
            <person name="Liolios K."/>
            <person name="Pagani I."/>
            <person name="Ivanova N."/>
            <person name="Mavromatis K."/>
            <person name="Mikhailova N."/>
            <person name="Pati A."/>
            <person name="Tapia R."/>
            <person name="Han C."/>
            <person name="Goodwin L."/>
            <person name="Chen A."/>
            <person name="Palaniappan K."/>
            <person name="Hauser L."/>
            <person name="Brambilla E.M."/>
            <person name="Rohde M."/>
            <person name="Goker M."/>
            <person name="Detter J.C."/>
            <person name="Woyke T."/>
            <person name="Bristow J."/>
            <person name="Eisen J.A."/>
            <person name="Markowitz V."/>
            <person name="Hugenholtz P."/>
            <person name="Kyrpides N.C."/>
            <person name="Klenk H.P."/>
            <person name="Lapidus A."/>
        </authorList>
    </citation>
    <scope>NUCLEOTIDE SEQUENCE</scope>
    <source>
        <strain evidence="1 2">DSM 18011</strain>
    </source>
</reference>
<dbReference type="HOGENOM" id="CLU_061369_3_0_10"/>
<dbReference type="Proteomes" id="UP000018439">
    <property type="component" value="Chromosome"/>
</dbReference>
<evidence type="ECO:0000313" key="2">
    <source>
        <dbReference type="Proteomes" id="UP000018439"/>
    </source>
</evidence>
<dbReference type="EMBL" id="CM001167">
    <property type="protein sequence ID" value="EGJ70945.1"/>
    <property type="molecule type" value="Genomic_DNA"/>
</dbReference>
<dbReference type="Gene3D" id="1.25.10.90">
    <property type="match status" value="1"/>
</dbReference>
<sequence length="222" mass="25470">MNIHEQIKEIKGQLRLFMNGVVSASMRKKGLDYKLNFGVELPRIKEIAKGIKNPSVALAEALWMENIRECKILATLIYPKEDFSSDTAELWVSQVENIEIARLLSMHILQHLDYIRPLCLKWIASGKEMNEVIGYITISRLLLREDSMDERAADEFTNQAIIAAVSGDFILRDSSILALKNFMQQNENHKNKILALVEPLTQSENEFAKVLYNLIQEEAMYL</sequence>
<dbReference type="InterPro" id="IPR014825">
    <property type="entry name" value="DNA_alkylation"/>
</dbReference>
<dbReference type="eggNOG" id="COG4912">
    <property type="taxonomic scope" value="Bacteria"/>
</dbReference>
<dbReference type="PANTHER" id="PTHR41291">
    <property type="entry name" value="DNA ALKYLATION REPAIR PROTEIN"/>
    <property type="match status" value="1"/>
</dbReference>
<keyword evidence="2" id="KW-1185">Reference proteome</keyword>
<dbReference type="PANTHER" id="PTHR41291:SF1">
    <property type="entry name" value="DNA ALKYLATION REPAIR PROTEIN"/>
    <property type="match status" value="1"/>
</dbReference>
<evidence type="ECO:0000313" key="1">
    <source>
        <dbReference type="EMBL" id="EGJ70945.1"/>
    </source>
</evidence>
<protein>
    <recommendedName>
        <fullName evidence="3">DNA alkylation repair enzyme</fullName>
    </recommendedName>
</protein>
<dbReference type="OrthoDB" id="1122333at2"/>